<dbReference type="RefSeq" id="WP_014826160.1">
    <property type="nucleotide sequence ID" value="NC_018068.1"/>
</dbReference>
<gene>
    <name evidence="1" type="ordered locus">Desaci_1116</name>
</gene>
<dbReference type="OrthoDB" id="1798658at2"/>
<dbReference type="HOGENOM" id="CLU_2408418_0_0_9"/>
<protein>
    <submittedName>
        <fullName evidence="1">Uncharacterized protein</fullName>
    </submittedName>
</protein>
<evidence type="ECO:0000313" key="2">
    <source>
        <dbReference type="Proteomes" id="UP000002892"/>
    </source>
</evidence>
<reference evidence="1 2" key="1">
    <citation type="journal article" date="2012" name="J. Bacteriol.">
        <title>Complete genome sequences of Desulfosporosinus orientis DSM765T, Desulfosporosinus youngiae DSM17734T, Desulfosporosinus meridiei DSM13257T, and Desulfosporosinus acidiphilus DSM22704T.</title>
        <authorList>
            <person name="Pester M."/>
            <person name="Brambilla E."/>
            <person name="Alazard D."/>
            <person name="Rattei T."/>
            <person name="Weinmaier T."/>
            <person name="Han J."/>
            <person name="Lucas S."/>
            <person name="Lapidus A."/>
            <person name="Cheng J.F."/>
            <person name="Goodwin L."/>
            <person name="Pitluck S."/>
            <person name="Peters L."/>
            <person name="Ovchinnikova G."/>
            <person name="Teshima H."/>
            <person name="Detter J.C."/>
            <person name="Han C.S."/>
            <person name="Tapia R."/>
            <person name="Land M.L."/>
            <person name="Hauser L."/>
            <person name="Kyrpides N.C."/>
            <person name="Ivanova N.N."/>
            <person name="Pagani I."/>
            <person name="Huntmann M."/>
            <person name="Wei C.L."/>
            <person name="Davenport K.W."/>
            <person name="Daligault H."/>
            <person name="Chain P.S."/>
            <person name="Chen A."/>
            <person name="Mavromatis K."/>
            <person name="Markowitz V."/>
            <person name="Szeto E."/>
            <person name="Mikhailova N."/>
            <person name="Pati A."/>
            <person name="Wagner M."/>
            <person name="Woyke T."/>
            <person name="Ollivier B."/>
            <person name="Klenk H.P."/>
            <person name="Spring S."/>
            <person name="Loy A."/>
        </authorList>
    </citation>
    <scope>NUCLEOTIDE SEQUENCE [LARGE SCALE GENOMIC DNA]</scope>
    <source>
        <strain evidence="2">DSM 22704 / JCM 16185 / SJ4</strain>
    </source>
</reference>
<dbReference type="EMBL" id="CP003639">
    <property type="protein sequence ID" value="AFM40153.1"/>
    <property type="molecule type" value="Genomic_DNA"/>
</dbReference>
<sequence>MNNIKGRLVSKDAFLMNSDYAKEPYEGILVSSDSENKQYRIGIQLDENQVLLVDQVNNWEVKEKLVSWIPRVNDIQRQYKVKNDLQNYDELQ</sequence>
<proteinExistence type="predicted"/>
<name>I4D2X9_DESAJ</name>
<organism evidence="1 2">
    <name type="scientific">Desulfosporosinus acidiphilus (strain DSM 22704 / JCM 16185 / SJ4)</name>
    <dbReference type="NCBI Taxonomy" id="646529"/>
    <lineage>
        <taxon>Bacteria</taxon>
        <taxon>Bacillati</taxon>
        <taxon>Bacillota</taxon>
        <taxon>Clostridia</taxon>
        <taxon>Eubacteriales</taxon>
        <taxon>Desulfitobacteriaceae</taxon>
        <taxon>Desulfosporosinus</taxon>
    </lineage>
</organism>
<keyword evidence="2" id="KW-1185">Reference proteome</keyword>
<accession>I4D2X9</accession>
<evidence type="ECO:0000313" key="1">
    <source>
        <dbReference type="EMBL" id="AFM40153.1"/>
    </source>
</evidence>
<dbReference type="Proteomes" id="UP000002892">
    <property type="component" value="Chromosome"/>
</dbReference>
<dbReference type="KEGG" id="dai:Desaci_1116"/>
<dbReference type="eggNOG" id="ENOG5034BY4">
    <property type="taxonomic scope" value="Bacteria"/>
</dbReference>
<dbReference type="AlphaFoldDB" id="I4D2X9"/>